<feature type="non-terminal residue" evidence="1">
    <location>
        <position position="1"/>
    </location>
</feature>
<name>A0A166MFW9_9PEZI</name>
<gene>
    <name evidence="1" type="ORF">CT0861_13238</name>
</gene>
<proteinExistence type="predicted"/>
<comment type="caution">
    <text evidence="1">The sequence shown here is derived from an EMBL/GenBank/DDBJ whole genome shotgun (WGS) entry which is preliminary data.</text>
</comment>
<protein>
    <submittedName>
        <fullName evidence="1">Uncharacterized protein</fullName>
    </submittedName>
</protein>
<evidence type="ECO:0000313" key="1">
    <source>
        <dbReference type="EMBL" id="KZL64620.1"/>
    </source>
</evidence>
<keyword evidence="2" id="KW-1185">Reference proteome</keyword>
<reference evidence="1 2" key="1">
    <citation type="submission" date="2015-06" db="EMBL/GenBank/DDBJ databases">
        <title>Survival trade-offs in plant roots during colonization by closely related pathogenic and mutualistic fungi.</title>
        <authorList>
            <person name="Hacquard S."/>
            <person name="Kracher B."/>
            <person name="Hiruma K."/>
            <person name="Weinman A."/>
            <person name="Muench P."/>
            <person name="Garrido Oter R."/>
            <person name="Ver Loren van Themaat E."/>
            <person name="Dallerey J.-F."/>
            <person name="Damm U."/>
            <person name="Henrissat B."/>
            <person name="Lespinet O."/>
            <person name="Thon M."/>
            <person name="Kemen E."/>
            <person name="McHardy A.C."/>
            <person name="Schulze-Lefert P."/>
            <person name="O'Connell R.J."/>
        </authorList>
    </citation>
    <scope>NUCLEOTIDE SEQUENCE [LARGE SCALE GENOMIC DNA]</scope>
    <source>
        <strain evidence="1 2">0861</strain>
    </source>
</reference>
<dbReference type="EMBL" id="LFIV01000265">
    <property type="protein sequence ID" value="KZL64620.1"/>
    <property type="molecule type" value="Genomic_DNA"/>
</dbReference>
<accession>A0A166MFW9</accession>
<dbReference type="AlphaFoldDB" id="A0A166MFW9"/>
<evidence type="ECO:0000313" key="2">
    <source>
        <dbReference type="Proteomes" id="UP000076552"/>
    </source>
</evidence>
<organism evidence="1 2">
    <name type="scientific">Colletotrichum tofieldiae</name>
    <dbReference type="NCBI Taxonomy" id="708197"/>
    <lineage>
        <taxon>Eukaryota</taxon>
        <taxon>Fungi</taxon>
        <taxon>Dikarya</taxon>
        <taxon>Ascomycota</taxon>
        <taxon>Pezizomycotina</taxon>
        <taxon>Sordariomycetes</taxon>
        <taxon>Hypocreomycetidae</taxon>
        <taxon>Glomerellales</taxon>
        <taxon>Glomerellaceae</taxon>
        <taxon>Colletotrichum</taxon>
        <taxon>Colletotrichum spaethianum species complex</taxon>
    </lineage>
</organism>
<sequence length="88" mass="9542">LGRLFASQLCICSKHAPTTHTGLLLWSSRSFLRFSTGRRHLGQTSSATLRTCVPPALDHSHSAAAFRSTAQQPFYSALHLDSTSISSV</sequence>
<dbReference type="Proteomes" id="UP000076552">
    <property type="component" value="Unassembled WGS sequence"/>
</dbReference>